<feature type="modified residue" description="4-aspartylphosphate" evidence="1">
    <location>
        <position position="67"/>
    </location>
</feature>
<evidence type="ECO:0000256" key="2">
    <source>
        <dbReference type="SAM" id="MobiDB-lite"/>
    </source>
</evidence>
<dbReference type="RefSeq" id="WP_050467599.1">
    <property type="nucleotide sequence ID" value="NZ_JBIUZV010000006.1"/>
</dbReference>
<dbReference type="SMART" id="SM00448">
    <property type="entry name" value="REC"/>
    <property type="match status" value="1"/>
</dbReference>
<dbReference type="PROSITE" id="PS50110">
    <property type="entry name" value="RESPONSE_REGULATORY"/>
    <property type="match status" value="1"/>
</dbReference>
<comment type="caution">
    <text evidence="4">The sequence shown here is derived from an EMBL/GenBank/DDBJ whole genome shotgun (WGS) entry which is preliminary data.</text>
</comment>
<evidence type="ECO:0000256" key="1">
    <source>
        <dbReference type="PROSITE-ProRule" id="PRU00169"/>
    </source>
</evidence>
<name>A0ABW8EZZ3_9BURK</name>
<dbReference type="EMBL" id="JBIUZV010000006">
    <property type="protein sequence ID" value="MFJ3046602.1"/>
    <property type="molecule type" value="Genomic_DNA"/>
</dbReference>
<protein>
    <submittedName>
        <fullName evidence="4">Response regulator</fullName>
    </submittedName>
</protein>
<feature type="domain" description="Response regulatory" evidence="3">
    <location>
        <begin position="7"/>
        <end position="134"/>
    </location>
</feature>
<evidence type="ECO:0000313" key="5">
    <source>
        <dbReference type="Proteomes" id="UP001617427"/>
    </source>
</evidence>
<dbReference type="SUPFAM" id="SSF52172">
    <property type="entry name" value="CheY-like"/>
    <property type="match status" value="1"/>
</dbReference>
<dbReference type="PANTHER" id="PTHR44520">
    <property type="entry name" value="RESPONSE REGULATOR RCP1-RELATED"/>
    <property type="match status" value="1"/>
</dbReference>
<dbReference type="InterPro" id="IPR011006">
    <property type="entry name" value="CheY-like_superfamily"/>
</dbReference>
<dbReference type="Pfam" id="PF00072">
    <property type="entry name" value="Response_reg"/>
    <property type="match status" value="1"/>
</dbReference>
<dbReference type="InterPro" id="IPR001789">
    <property type="entry name" value="Sig_transdc_resp-reg_receiver"/>
</dbReference>
<sequence>MDIGQYDIILVDDSQEVAELTRLALGTRKLAEKMTWFADAELAQDYFFAQGGYADRKETHPSLILLDLNLPLMSGHDFLQIIKSNAATAHIPVVMFSSSEDQRDIDQSYHLGANGYVVKSADPKEFMGTVADTGTYWLNRNRPARGNEGPPPGRSPSASDR</sequence>
<keyword evidence="1" id="KW-0597">Phosphoprotein</keyword>
<evidence type="ECO:0000313" key="4">
    <source>
        <dbReference type="EMBL" id="MFJ3046602.1"/>
    </source>
</evidence>
<accession>A0ABW8EZZ3</accession>
<gene>
    <name evidence="4" type="ORF">ACIPEN_12300</name>
</gene>
<dbReference type="Gene3D" id="3.40.50.2300">
    <property type="match status" value="1"/>
</dbReference>
<dbReference type="PANTHER" id="PTHR44520:SF1">
    <property type="entry name" value="TWO-COMPONENT SYSTEM REGULATORY PROTEIN"/>
    <property type="match status" value="1"/>
</dbReference>
<reference evidence="4 5" key="1">
    <citation type="submission" date="2024-10" db="EMBL/GenBank/DDBJ databases">
        <title>The Natural Products Discovery Center: Release of the First 8490 Sequenced Strains for Exploring Actinobacteria Biosynthetic Diversity.</title>
        <authorList>
            <person name="Kalkreuter E."/>
            <person name="Kautsar S.A."/>
            <person name="Yang D."/>
            <person name="Bader C.D."/>
            <person name="Teijaro C.N."/>
            <person name="Fluegel L."/>
            <person name="Davis C.M."/>
            <person name="Simpson J.R."/>
            <person name="Lauterbach L."/>
            <person name="Steele A.D."/>
            <person name="Gui C."/>
            <person name="Meng S."/>
            <person name="Li G."/>
            <person name="Viehrig K."/>
            <person name="Ye F."/>
            <person name="Su P."/>
            <person name="Kiefer A.F."/>
            <person name="Nichols A."/>
            <person name="Cepeda A.J."/>
            <person name="Yan W."/>
            <person name="Fan B."/>
            <person name="Jiang Y."/>
            <person name="Adhikari A."/>
            <person name="Zheng C.-J."/>
            <person name="Schuster L."/>
            <person name="Cowan T.M."/>
            <person name="Smanski M.J."/>
            <person name="Chevrette M.G."/>
            <person name="De Carvalho L.P.S."/>
            <person name="Shen B."/>
        </authorList>
    </citation>
    <scope>NUCLEOTIDE SEQUENCE [LARGE SCALE GENOMIC DNA]</scope>
    <source>
        <strain evidence="4 5">NPDC087045</strain>
    </source>
</reference>
<evidence type="ECO:0000259" key="3">
    <source>
        <dbReference type="PROSITE" id="PS50110"/>
    </source>
</evidence>
<proteinExistence type="predicted"/>
<dbReference type="Proteomes" id="UP001617427">
    <property type="component" value="Unassembled WGS sequence"/>
</dbReference>
<dbReference type="InterPro" id="IPR052893">
    <property type="entry name" value="TCS_response_regulator"/>
</dbReference>
<feature type="region of interest" description="Disordered" evidence="2">
    <location>
        <begin position="137"/>
        <end position="161"/>
    </location>
</feature>
<keyword evidence="5" id="KW-1185">Reference proteome</keyword>
<organism evidence="4 5">
    <name type="scientific">Herbaspirillum chlorophenolicum</name>
    <dbReference type="NCBI Taxonomy" id="211589"/>
    <lineage>
        <taxon>Bacteria</taxon>
        <taxon>Pseudomonadati</taxon>
        <taxon>Pseudomonadota</taxon>
        <taxon>Betaproteobacteria</taxon>
        <taxon>Burkholderiales</taxon>
        <taxon>Oxalobacteraceae</taxon>
        <taxon>Herbaspirillum</taxon>
    </lineage>
</organism>